<dbReference type="Proteomes" id="UP001176941">
    <property type="component" value="Chromosome 1"/>
</dbReference>
<accession>A0ABN8XUW4</accession>
<keyword evidence="3" id="KW-1185">Reference proteome</keyword>
<organism evidence="2 3">
    <name type="scientific">Rangifer tarandus platyrhynchus</name>
    <name type="common">Svalbard reindeer</name>
    <dbReference type="NCBI Taxonomy" id="3082113"/>
    <lineage>
        <taxon>Eukaryota</taxon>
        <taxon>Metazoa</taxon>
        <taxon>Chordata</taxon>
        <taxon>Craniata</taxon>
        <taxon>Vertebrata</taxon>
        <taxon>Euteleostomi</taxon>
        <taxon>Mammalia</taxon>
        <taxon>Eutheria</taxon>
        <taxon>Laurasiatheria</taxon>
        <taxon>Artiodactyla</taxon>
        <taxon>Ruminantia</taxon>
        <taxon>Pecora</taxon>
        <taxon>Cervidae</taxon>
        <taxon>Odocoileinae</taxon>
        <taxon>Rangifer</taxon>
    </lineage>
</organism>
<proteinExistence type="predicted"/>
<feature type="compositionally biased region" description="Low complexity" evidence="1">
    <location>
        <begin position="44"/>
        <end position="60"/>
    </location>
</feature>
<sequence length="151" mass="16004">MLVCVYLRGVRQNGVWVAFRSPQTQSRISEVSGLWWTEGDDTPRAAASSESSSQRRQLARWAQRSRRVRAARARGCVGGGGEGPAHVGARGACVSGRERSGGALPRAAAGFPGGGAARGWVSSRRSNGRGRHESKGLCEGTWGFSAPCNSY</sequence>
<evidence type="ECO:0000313" key="2">
    <source>
        <dbReference type="EMBL" id="CAI9151896.1"/>
    </source>
</evidence>
<protein>
    <submittedName>
        <fullName evidence="2">Uncharacterized protein</fullName>
    </submittedName>
</protein>
<reference evidence="2" key="1">
    <citation type="submission" date="2023-04" db="EMBL/GenBank/DDBJ databases">
        <authorList>
            <consortium name="ELIXIR-Norway"/>
        </authorList>
    </citation>
    <scope>NUCLEOTIDE SEQUENCE [LARGE SCALE GENOMIC DNA]</scope>
</reference>
<name>A0ABN8XUW4_RANTA</name>
<feature type="region of interest" description="Disordered" evidence="1">
    <location>
        <begin position="39"/>
        <end position="60"/>
    </location>
</feature>
<gene>
    <name evidence="2" type="ORF">MRATA1EN1_LOCUS858</name>
</gene>
<feature type="region of interest" description="Disordered" evidence="1">
    <location>
        <begin position="96"/>
        <end position="136"/>
    </location>
</feature>
<evidence type="ECO:0000313" key="3">
    <source>
        <dbReference type="Proteomes" id="UP001176941"/>
    </source>
</evidence>
<dbReference type="EMBL" id="OX459937">
    <property type="protein sequence ID" value="CAI9151896.1"/>
    <property type="molecule type" value="Genomic_DNA"/>
</dbReference>
<feature type="compositionally biased region" description="Low complexity" evidence="1">
    <location>
        <begin position="101"/>
        <end position="110"/>
    </location>
</feature>
<evidence type="ECO:0000256" key="1">
    <source>
        <dbReference type="SAM" id="MobiDB-lite"/>
    </source>
</evidence>